<dbReference type="InterPro" id="IPR029068">
    <property type="entry name" value="Glyas_Bleomycin-R_OHBP_Dase"/>
</dbReference>
<dbReference type="InterPro" id="IPR050383">
    <property type="entry name" value="GlyoxalaseI/FosfomycinResist"/>
</dbReference>
<dbReference type="RefSeq" id="WP_138217615.1">
    <property type="nucleotide sequence ID" value="NZ_VAUO01000001.1"/>
</dbReference>
<comment type="caution">
    <text evidence="2">The sequence shown here is derived from an EMBL/GenBank/DDBJ whole genome shotgun (WGS) entry which is preliminary data.</text>
</comment>
<dbReference type="SUPFAM" id="SSF54593">
    <property type="entry name" value="Glyoxalase/Bleomycin resistance protein/Dihydroxybiphenyl dioxygenase"/>
    <property type="match status" value="1"/>
</dbReference>
<dbReference type="InterPro" id="IPR037523">
    <property type="entry name" value="VOC_core"/>
</dbReference>
<dbReference type="Pfam" id="PF00903">
    <property type="entry name" value="Glyoxalase"/>
    <property type="match status" value="1"/>
</dbReference>
<gene>
    <name evidence="2" type="ORF">FEM01_02030</name>
</gene>
<dbReference type="OrthoDB" id="9812656at2"/>
<sequence length="138" mass="14680">MPGFSVLHIDHVVLRVSDLQRSVAFYQDVLGCPVDRWREALGMVHLAAGSSLIDLVALEGPMGQAGGAGPGSEGRNLDHVCLRVEPFDEQALRAHLEAAGVLVEPAQKRYGADGEGMSVYCFDPDGNRVELKGPPTSG</sequence>
<feature type="domain" description="VOC" evidence="1">
    <location>
        <begin position="8"/>
        <end position="134"/>
    </location>
</feature>
<organism evidence="2 3">
    <name type="scientific">Pseudomonas mosselii</name>
    <dbReference type="NCBI Taxonomy" id="78327"/>
    <lineage>
        <taxon>Bacteria</taxon>
        <taxon>Pseudomonadati</taxon>
        <taxon>Pseudomonadota</taxon>
        <taxon>Gammaproteobacteria</taxon>
        <taxon>Pseudomonadales</taxon>
        <taxon>Pseudomonadaceae</taxon>
        <taxon>Pseudomonas</taxon>
    </lineage>
</organism>
<dbReference type="Gene3D" id="3.10.180.10">
    <property type="entry name" value="2,3-Dihydroxybiphenyl 1,2-Dioxygenase, domain 1"/>
    <property type="match status" value="1"/>
</dbReference>
<evidence type="ECO:0000313" key="2">
    <source>
        <dbReference type="EMBL" id="TLP64981.1"/>
    </source>
</evidence>
<dbReference type="Proteomes" id="UP000309819">
    <property type="component" value="Unassembled WGS sequence"/>
</dbReference>
<evidence type="ECO:0000259" key="1">
    <source>
        <dbReference type="PROSITE" id="PS51819"/>
    </source>
</evidence>
<name>A0A5R8ZGV0_9PSED</name>
<dbReference type="PROSITE" id="PS51819">
    <property type="entry name" value="VOC"/>
    <property type="match status" value="1"/>
</dbReference>
<reference evidence="2 3" key="1">
    <citation type="submission" date="2019-05" db="EMBL/GenBank/DDBJ databases">
        <title>Pseudomonas sp. SC006 isolated from lettuce that can produce HBGAs.</title>
        <authorList>
            <person name="Wang D."/>
            <person name="Liao N."/>
            <person name="Liu D."/>
            <person name="Zhang Z."/>
            <person name="Zou S."/>
        </authorList>
    </citation>
    <scope>NUCLEOTIDE SEQUENCE [LARGE SCALE GENOMIC DNA]</scope>
    <source>
        <strain evidence="2 3">SC006</strain>
    </source>
</reference>
<dbReference type="PANTHER" id="PTHR21366">
    <property type="entry name" value="GLYOXALASE FAMILY PROTEIN"/>
    <property type="match status" value="1"/>
</dbReference>
<accession>A0A5R8ZGV0</accession>
<dbReference type="EMBL" id="VAUO01000001">
    <property type="protein sequence ID" value="TLP64981.1"/>
    <property type="molecule type" value="Genomic_DNA"/>
</dbReference>
<keyword evidence="3" id="KW-1185">Reference proteome</keyword>
<dbReference type="InterPro" id="IPR004360">
    <property type="entry name" value="Glyas_Fos-R_dOase_dom"/>
</dbReference>
<protein>
    <submittedName>
        <fullName evidence="2">VOC family protein</fullName>
    </submittedName>
</protein>
<proteinExistence type="predicted"/>
<dbReference type="AlphaFoldDB" id="A0A5R8ZGV0"/>
<evidence type="ECO:0000313" key="3">
    <source>
        <dbReference type="Proteomes" id="UP000309819"/>
    </source>
</evidence>
<dbReference type="PANTHER" id="PTHR21366:SF14">
    <property type="entry name" value="GLYOXALASE DOMAIN-CONTAINING PROTEIN 5"/>
    <property type="match status" value="1"/>
</dbReference>